<feature type="domain" description="HPt" evidence="3">
    <location>
        <begin position="130"/>
        <end position="232"/>
    </location>
</feature>
<evidence type="ECO:0000256" key="1">
    <source>
        <dbReference type="ARBA" id="ARBA00023012"/>
    </source>
</evidence>
<accession>A0ABZ3B3Y3</accession>
<feature type="modified residue" description="Phosphohistidine" evidence="2">
    <location>
        <position position="169"/>
    </location>
</feature>
<dbReference type="PROSITE" id="PS50894">
    <property type="entry name" value="HPT"/>
    <property type="match status" value="1"/>
</dbReference>
<keyword evidence="1" id="KW-0902">Two-component regulatory system</keyword>
<evidence type="ECO:0000313" key="4">
    <source>
        <dbReference type="EMBL" id="WZV97332.1"/>
    </source>
</evidence>
<protein>
    <submittedName>
        <fullName evidence="4">Hpt domain-containing protein</fullName>
    </submittedName>
</protein>
<dbReference type="Gene3D" id="1.20.120.160">
    <property type="entry name" value="HPT domain"/>
    <property type="match status" value="1"/>
</dbReference>
<keyword evidence="5" id="KW-1185">Reference proteome</keyword>
<dbReference type="EMBL" id="CP151800">
    <property type="protein sequence ID" value="WZV97332.1"/>
    <property type="molecule type" value="Genomic_DNA"/>
</dbReference>
<evidence type="ECO:0000313" key="5">
    <source>
        <dbReference type="Proteomes" id="UP001466893"/>
    </source>
</evidence>
<dbReference type="RefSeq" id="WP_342321929.1">
    <property type="nucleotide sequence ID" value="NZ_CP151800.1"/>
</dbReference>
<sequence>MQGTQTLLAMSPLAQPGMHTANRERVIVGIDDALHYLHQQRWHALLIDLSDNARAGFALLEAVLAAELMKEITPPALLLAGSIHLQTLNENLLRLKGFDQLLPLPLAEALPLEEPKPADLRELHALARQQQPVIDAMLPRLLQTLDADITHLETMRHQGTLMQIADLAHRMKSSWHLLGMRRARRGCIIMERLPALINDGVISAENSLKMRESFISMMFDEHRQLQELIRIG</sequence>
<dbReference type="InterPro" id="IPR036641">
    <property type="entry name" value="HPT_dom_sf"/>
</dbReference>
<organism evidence="4 5">
    <name type="scientific">Kosakonia calanthes</name>
    <dbReference type="NCBI Taxonomy" id="3139408"/>
    <lineage>
        <taxon>Bacteria</taxon>
        <taxon>Pseudomonadati</taxon>
        <taxon>Pseudomonadota</taxon>
        <taxon>Gammaproteobacteria</taxon>
        <taxon>Enterobacterales</taxon>
        <taxon>Enterobacteriaceae</taxon>
        <taxon>Kosakonia</taxon>
    </lineage>
</organism>
<dbReference type="InterPro" id="IPR008207">
    <property type="entry name" value="Sig_transdc_His_kin_Hpt_dom"/>
</dbReference>
<evidence type="ECO:0000256" key="2">
    <source>
        <dbReference type="PROSITE-ProRule" id="PRU00110"/>
    </source>
</evidence>
<name>A0ABZ3B3Y3_9ENTR</name>
<proteinExistence type="predicted"/>
<evidence type="ECO:0000259" key="3">
    <source>
        <dbReference type="PROSITE" id="PS50894"/>
    </source>
</evidence>
<gene>
    <name evidence="4" type="ORF">AAEY27_16915</name>
</gene>
<keyword evidence="2" id="KW-0597">Phosphoprotein</keyword>
<dbReference type="SUPFAM" id="SSF47226">
    <property type="entry name" value="Histidine-containing phosphotransfer domain, HPT domain"/>
    <property type="match status" value="1"/>
</dbReference>
<dbReference type="Proteomes" id="UP001466893">
    <property type="component" value="Chromosome"/>
</dbReference>
<reference evidence="4 5" key="1">
    <citation type="submission" date="2024-04" db="EMBL/GenBank/DDBJ databases">
        <title>Kosakonia calanthae sp. nov., a halophilic bacterium isolated from leaves of Calanthe tiplacata.</title>
        <authorList>
            <person name="Wu P."/>
        </authorList>
    </citation>
    <scope>NUCLEOTIDE SEQUENCE [LARGE SCALE GENOMIC DNA]</scope>
    <source>
        <strain evidence="4 5">BYX6</strain>
    </source>
</reference>